<dbReference type="AlphaFoldDB" id="A0A7M1WCI7"/>
<dbReference type="InterPro" id="IPR001173">
    <property type="entry name" value="Glyco_trans_2-like"/>
</dbReference>
<dbReference type="Gene3D" id="3.90.550.10">
    <property type="entry name" value="Spore Coat Polysaccharide Biosynthesis Protein SpsA, Chain A"/>
    <property type="match status" value="1"/>
</dbReference>
<protein>
    <submittedName>
        <fullName evidence="2">Putative glycosyltransferase EpsE</fullName>
        <ecNumber evidence="2">2.4.-.-</ecNumber>
    </submittedName>
</protein>
<sequence length="292" mass="33168">MKKVSFVLLAYNQSVFIESAIRSALEQDYENIEYIFSDDCSNDDTFEIIERVCDQYPHKNIILNRNEKNSGISQHVNVALSKATGEIIAIAAGDDLSLPSRVSQAVECFIRNEQVSFLSFNDEKIDENGKKIGRLSDLESDERFTLADYTSGKKIVTSGASRVFRRSIIDSFDALEPTCPTEDTPFLLRGLYLGEGMIINHPGIYYRIHDSSLSAPANLVKMKHERIKKQYLQDMERAINLGLISDTDKNLVNEWIDYISLVKDKAASKGIEKIAIYFKLITNRVFLNKLFQ</sequence>
<proteinExistence type="predicted"/>
<dbReference type="RefSeq" id="WP_203493994.1">
    <property type="nucleotide sequence ID" value="NZ_JAKNOL010000017.1"/>
</dbReference>
<feature type="domain" description="Glycosyltransferase 2-like" evidence="1">
    <location>
        <begin position="5"/>
        <end position="170"/>
    </location>
</feature>
<dbReference type="GO" id="GO:0016758">
    <property type="term" value="F:hexosyltransferase activity"/>
    <property type="evidence" value="ECO:0007669"/>
    <property type="project" value="UniProtKB-ARBA"/>
</dbReference>
<accession>A0A7M1WCI7</accession>
<gene>
    <name evidence="2" type="primary">epsE</name>
    <name evidence="2" type="ORF">VP308_00015</name>
</gene>
<dbReference type="PANTHER" id="PTHR22916">
    <property type="entry name" value="GLYCOSYLTRANSFERASE"/>
    <property type="match status" value="1"/>
</dbReference>
<dbReference type="InterPro" id="IPR029044">
    <property type="entry name" value="Nucleotide-diphossugar_trans"/>
</dbReference>
<evidence type="ECO:0000259" key="1">
    <source>
        <dbReference type="Pfam" id="PF00535"/>
    </source>
</evidence>
<dbReference type="SUPFAM" id="SSF53448">
    <property type="entry name" value="Nucleotide-diphospho-sugar transferases"/>
    <property type="match status" value="1"/>
</dbReference>
<dbReference type="EMBL" id="MT898277">
    <property type="protein sequence ID" value="QOS24770.1"/>
    <property type="molecule type" value="Genomic_DNA"/>
</dbReference>
<dbReference type="EC" id="2.4.-.-" evidence="2"/>
<dbReference type="Pfam" id="PF00535">
    <property type="entry name" value="Glycos_transf_2"/>
    <property type="match status" value="1"/>
</dbReference>
<reference evidence="2" key="1">
    <citation type="submission" date="2020-08" db="EMBL/GenBank/DDBJ databases">
        <title>Genetic structure, function and evolution of capsule biosynthesis loci in Vibrio parahaemolyticus.</title>
        <authorList>
            <person name="Li L."/>
            <person name="Bian S."/>
        </authorList>
    </citation>
    <scope>NUCLEOTIDE SEQUENCE</scope>
    <source>
        <strain evidence="2">VP308</strain>
    </source>
</reference>
<dbReference type="PANTHER" id="PTHR22916:SF3">
    <property type="entry name" value="UDP-GLCNAC:BETAGAL BETA-1,3-N-ACETYLGLUCOSAMINYLTRANSFERASE-LIKE PROTEIN 1"/>
    <property type="match status" value="1"/>
</dbReference>
<organism evidence="2">
    <name type="scientific">Vibrio parahaemolyticus</name>
    <dbReference type="NCBI Taxonomy" id="670"/>
    <lineage>
        <taxon>Bacteria</taxon>
        <taxon>Pseudomonadati</taxon>
        <taxon>Pseudomonadota</taxon>
        <taxon>Gammaproteobacteria</taxon>
        <taxon>Vibrionales</taxon>
        <taxon>Vibrionaceae</taxon>
        <taxon>Vibrio</taxon>
    </lineage>
</organism>
<keyword evidence="2" id="KW-0808">Transferase</keyword>
<keyword evidence="2" id="KW-0328">Glycosyltransferase</keyword>
<name>A0A7M1WCI7_VIBPH</name>
<evidence type="ECO:0000313" key="2">
    <source>
        <dbReference type="EMBL" id="QOS24770.1"/>
    </source>
</evidence>